<feature type="region of interest" description="Disordered" evidence="1">
    <location>
        <begin position="348"/>
        <end position="369"/>
    </location>
</feature>
<keyword evidence="2" id="KW-0732">Signal</keyword>
<evidence type="ECO:0000313" key="4">
    <source>
        <dbReference type="EMBL" id="EGC18246.1"/>
    </source>
</evidence>
<feature type="compositionally biased region" description="Polar residues" evidence="1">
    <location>
        <begin position="287"/>
        <end position="303"/>
    </location>
</feature>
<dbReference type="CDD" id="cd00118">
    <property type="entry name" value="LysM"/>
    <property type="match status" value="1"/>
</dbReference>
<dbReference type="STRING" id="888741.HMPREF9098_0395"/>
<reference evidence="4 5" key="1">
    <citation type="submission" date="2011-01" db="EMBL/GenBank/DDBJ databases">
        <authorList>
            <person name="Muzny D."/>
            <person name="Qin X."/>
            <person name="Deng J."/>
            <person name="Jiang H."/>
            <person name="Liu Y."/>
            <person name="Qu J."/>
            <person name="Song X.-Z."/>
            <person name="Zhang L."/>
            <person name="Thornton R."/>
            <person name="Coyle M."/>
            <person name="Francisco L."/>
            <person name="Jackson L."/>
            <person name="Javaid M."/>
            <person name="Korchina V."/>
            <person name="Kovar C."/>
            <person name="Mata R."/>
            <person name="Mathew T."/>
            <person name="Ngo R."/>
            <person name="Nguyen L."/>
            <person name="Nguyen N."/>
            <person name="Okwuonu G."/>
            <person name="Ongeri F."/>
            <person name="Pham C."/>
            <person name="Simmons D."/>
            <person name="Wilczek-Boney K."/>
            <person name="Hale W."/>
            <person name="Jakkamsetti A."/>
            <person name="Pham P."/>
            <person name="Ruth R."/>
            <person name="San Lucas F."/>
            <person name="Warren J."/>
            <person name="Zhang J."/>
            <person name="Zhao Z."/>
            <person name="Zhou C."/>
            <person name="Zhu D."/>
            <person name="Lee S."/>
            <person name="Bess C."/>
            <person name="Blankenburg K."/>
            <person name="Forbes L."/>
            <person name="Fu Q."/>
            <person name="Gubbala S."/>
            <person name="Hirani K."/>
            <person name="Jayaseelan J.C."/>
            <person name="Lara F."/>
            <person name="Munidasa M."/>
            <person name="Palculict T."/>
            <person name="Patil S."/>
            <person name="Pu L.-L."/>
            <person name="Saada N."/>
            <person name="Tang L."/>
            <person name="Weissenberger G."/>
            <person name="Zhu Y."/>
            <person name="Hemphill L."/>
            <person name="Shang Y."/>
            <person name="Youmans B."/>
            <person name="Ayvaz T."/>
            <person name="Ross M."/>
            <person name="Santibanez J."/>
            <person name="Aqrawi P."/>
            <person name="Gross S."/>
            <person name="Joshi V."/>
            <person name="Fowler G."/>
            <person name="Nazareth L."/>
            <person name="Reid J."/>
            <person name="Worley K."/>
            <person name="Petrosino J."/>
            <person name="Highlander S."/>
            <person name="Gibbs R."/>
        </authorList>
    </citation>
    <scope>NUCLEOTIDE SEQUENCE [LARGE SCALE GENOMIC DNA]</scope>
    <source>
        <strain evidence="4 5">ATCC 33394</strain>
    </source>
</reference>
<evidence type="ECO:0000259" key="3">
    <source>
        <dbReference type="Pfam" id="PF25800"/>
    </source>
</evidence>
<dbReference type="AlphaFoldDB" id="F0EX15"/>
<dbReference type="InterPro" id="IPR020011">
    <property type="entry name" value="FimV_C"/>
</dbReference>
<dbReference type="InterPro" id="IPR018392">
    <property type="entry name" value="LysM"/>
</dbReference>
<feature type="signal peptide" evidence="2">
    <location>
        <begin position="1"/>
        <end position="22"/>
    </location>
</feature>
<feature type="chain" id="PRO_5003251854" evidence="2">
    <location>
        <begin position="23"/>
        <end position="807"/>
    </location>
</feature>
<feature type="compositionally biased region" description="Low complexity" evidence="1">
    <location>
        <begin position="348"/>
        <end position="358"/>
    </location>
</feature>
<dbReference type="NCBIfam" id="TIGR03504">
    <property type="entry name" value="FimV_Cterm"/>
    <property type="match status" value="1"/>
</dbReference>
<dbReference type="Gene3D" id="1.20.58.2200">
    <property type="match status" value="1"/>
</dbReference>
<feature type="compositionally biased region" description="Pro residues" evidence="1">
    <location>
        <begin position="359"/>
        <end position="369"/>
    </location>
</feature>
<dbReference type="Pfam" id="PF25800">
    <property type="entry name" value="FimV_N"/>
    <property type="match status" value="1"/>
</dbReference>
<accession>F0EX15</accession>
<gene>
    <name evidence="4" type="primary">fimV</name>
    <name evidence="4" type="ORF">HMPREF9098_0395</name>
</gene>
<feature type="compositionally biased region" description="Acidic residues" evidence="1">
    <location>
        <begin position="416"/>
        <end position="429"/>
    </location>
</feature>
<dbReference type="InterPro" id="IPR038440">
    <property type="entry name" value="FimV_C_sf"/>
</dbReference>
<evidence type="ECO:0000256" key="2">
    <source>
        <dbReference type="SAM" id="SignalP"/>
    </source>
</evidence>
<keyword evidence="5" id="KW-1185">Reference proteome</keyword>
<dbReference type="EMBL" id="AEWV01000006">
    <property type="protein sequence ID" value="EGC18246.1"/>
    <property type="molecule type" value="Genomic_DNA"/>
</dbReference>
<dbReference type="RefSeq" id="WP_003781384.1">
    <property type="nucleotide sequence ID" value="NZ_GL870929.1"/>
</dbReference>
<feature type="domain" description="FimV N-terminal" evidence="3">
    <location>
        <begin position="22"/>
        <end position="110"/>
    </location>
</feature>
<evidence type="ECO:0000313" key="5">
    <source>
        <dbReference type="Proteomes" id="UP000004088"/>
    </source>
</evidence>
<dbReference type="InterPro" id="IPR036779">
    <property type="entry name" value="LysM_dom_sf"/>
</dbReference>
<organism evidence="4 5">
    <name type="scientific">Kingella denitrificans ATCC 33394</name>
    <dbReference type="NCBI Taxonomy" id="888741"/>
    <lineage>
        <taxon>Bacteria</taxon>
        <taxon>Pseudomonadati</taxon>
        <taxon>Pseudomonadota</taxon>
        <taxon>Betaproteobacteria</taxon>
        <taxon>Neisseriales</taxon>
        <taxon>Neisseriaceae</taxon>
        <taxon>Kingella</taxon>
    </lineage>
</organism>
<proteinExistence type="predicted"/>
<dbReference type="InterPro" id="IPR057840">
    <property type="entry name" value="FimV_N"/>
</dbReference>
<protein>
    <submittedName>
        <fullName evidence="4">FimV domain protein</fullName>
    </submittedName>
</protein>
<feature type="region of interest" description="Disordered" evidence="1">
    <location>
        <begin position="403"/>
        <end position="474"/>
    </location>
</feature>
<dbReference type="HOGENOM" id="CLU_349098_0_0_4"/>
<name>F0EX15_9NEIS</name>
<evidence type="ECO:0000256" key="1">
    <source>
        <dbReference type="SAM" id="MobiDB-lite"/>
    </source>
</evidence>
<sequence length="807" mass="85798">MKNKSKIISASLSLMTSMSAVAGLGGLNVQSNLGEPFSASIVVTGNEAQAVLQSGSVNVTGGNIHGTVVPQGNGNAVIRLRSNSVVNDPIVNFVVSAGNQTRQYTAMVNPAHYRPADAVQRTRRAPATRLKPIAQKPAATAVDTVDTIEADAPHNPTSAMQKTSPRPRYYRVQHGESVSSIAARYRPRGMSVQRAIRALIAANPRAFHHGRMYRNVTLYIPSAAQWHAYANTSSERRRAAHRLAAQRPSAPVENTVNQVENNQPAPTVETPPAPPPANTVPVETQAKPVNNATEQQAAPVNQTPEPAPVEPSVPVKPETPVVAPASEVQAASNVPGEMVAASDFASASETSAPAVEEVAPPPAPPAVETPPPAPVEEEGMDLMQMGLIGGAAALALGGAAYALSRRRKPNESGRDESEDEFEESEEEFEGSASQEMWVNEEFTLPEDDTYEDSSTKSASAHSQTTNDEFSLDTFEPEIDVTKPNAVADDEWLVDSQETQTSSAAHDDFFDESLFAADTTAPIAPVVDEEVHVAEPAPVAPATVEEESSDDLDWLSEQFGGNETVEEAPVVEETSFDDFDTDIKPAVEVAESVSTFDLDTPAEEDFTADFADNVIETPAAVEEPLDFSVLDQTEESFSTDLPEVAHEDALEFDLPSGDASLDVGVDHSVTQFADLGETHADTADLAMDMDFDNLDIAEAPAAPEVSAATPATEADFFADDLTIDTPAVEPAKDVSDLNSVETPAVQDAGFVSEAVGMTAPLEAKLELAKMYLEIDDAVAARETLRELVEESTGDLQQQAQQLLSELGG</sequence>
<comment type="caution">
    <text evidence="4">The sequence shown here is derived from an EMBL/GenBank/DDBJ whole genome shotgun (WGS) entry which is preliminary data.</text>
</comment>
<feature type="compositionally biased region" description="Polar residues" evidence="1">
    <location>
        <begin position="455"/>
        <end position="468"/>
    </location>
</feature>
<dbReference type="Gene3D" id="3.10.350.10">
    <property type="entry name" value="LysM domain"/>
    <property type="match status" value="1"/>
</dbReference>
<feature type="compositionally biased region" description="Pro residues" evidence="1">
    <location>
        <begin position="269"/>
        <end position="278"/>
    </location>
</feature>
<feature type="compositionally biased region" description="Low complexity" evidence="1">
    <location>
        <begin position="242"/>
        <end position="268"/>
    </location>
</feature>
<feature type="region of interest" description="Disordered" evidence="1">
    <location>
        <begin position="237"/>
        <end position="318"/>
    </location>
</feature>
<dbReference type="Proteomes" id="UP000004088">
    <property type="component" value="Unassembled WGS sequence"/>
</dbReference>